<proteinExistence type="predicted"/>
<keyword evidence="13" id="KW-1185">Reference proteome</keyword>
<evidence type="ECO:0000259" key="11">
    <source>
        <dbReference type="PROSITE" id="PS51755"/>
    </source>
</evidence>
<dbReference type="SUPFAM" id="SSF46894">
    <property type="entry name" value="C-terminal effector domain of the bipartite response regulators"/>
    <property type="match status" value="1"/>
</dbReference>
<dbReference type="Proteomes" id="UP000187404">
    <property type="component" value="Unassembled WGS sequence"/>
</dbReference>
<dbReference type="InterPro" id="IPR016032">
    <property type="entry name" value="Sig_transdc_resp-reg_C-effctor"/>
</dbReference>
<evidence type="ECO:0000256" key="3">
    <source>
        <dbReference type="ARBA" id="ARBA00023012"/>
    </source>
</evidence>
<evidence type="ECO:0000256" key="7">
    <source>
        <dbReference type="ARBA" id="ARBA00024867"/>
    </source>
</evidence>
<sequence length="227" mass="25673">MNHTRKKLLLAEDEQLLSEAIREMLEFKGFSVSCAENGSDALSMVRENRYDCMLLDIMMPVMSGTEALKSMREEGIHTPAILLTARDDIDDKVAGLDLGADDYITKPFSFDELIARINSVIRRRCGAVILSAGCVRLDTLEGELSAKHSIRLGPKETDLMRYLIQNMNRDIDFSLVRDQIWEDDPDTDEEKLSLYISYLNDKLASINADLHILSDHQSCRLTELESA</sequence>
<keyword evidence="6" id="KW-0804">Transcription</keyword>
<evidence type="ECO:0000256" key="1">
    <source>
        <dbReference type="ARBA" id="ARBA00018672"/>
    </source>
</evidence>
<organism evidence="12 13">
    <name type="scientific">Hornefia porci</name>
    <dbReference type="NCBI Taxonomy" id="2652292"/>
    <lineage>
        <taxon>Bacteria</taxon>
        <taxon>Bacillati</taxon>
        <taxon>Bacillota</taxon>
        <taxon>Clostridia</taxon>
        <taxon>Peptostreptococcales</taxon>
        <taxon>Anaerovoracaceae</taxon>
        <taxon>Hornefia</taxon>
    </lineage>
</organism>
<evidence type="ECO:0000256" key="9">
    <source>
        <dbReference type="PROSITE-ProRule" id="PRU01091"/>
    </source>
</evidence>
<evidence type="ECO:0000313" key="12">
    <source>
        <dbReference type="EMBL" id="OLR54865.1"/>
    </source>
</evidence>
<dbReference type="Gene3D" id="3.40.50.2300">
    <property type="match status" value="1"/>
</dbReference>
<evidence type="ECO:0000256" key="6">
    <source>
        <dbReference type="ARBA" id="ARBA00023163"/>
    </source>
</evidence>
<comment type="caution">
    <text evidence="12">The sequence shown here is derived from an EMBL/GenBank/DDBJ whole genome shotgun (WGS) entry which is preliminary data.</text>
</comment>
<feature type="DNA-binding region" description="OmpR/PhoB-type" evidence="9">
    <location>
        <begin position="127"/>
        <end position="223"/>
    </location>
</feature>
<dbReference type="PROSITE" id="PS50110">
    <property type="entry name" value="RESPONSE_REGULATORY"/>
    <property type="match status" value="1"/>
</dbReference>
<keyword evidence="5 9" id="KW-0238">DNA-binding</keyword>
<reference evidence="12 13" key="1">
    <citation type="journal article" date="2016" name="Appl. Environ. Microbiol.">
        <title>Function and Phylogeny of Bacterial Butyryl Coenzyme A:Acetate Transferases and Their Diversity in the Proximal Colon of Swine.</title>
        <authorList>
            <person name="Trachsel J."/>
            <person name="Bayles D.O."/>
            <person name="Looft T."/>
            <person name="Levine U.Y."/>
            <person name="Allen H.K."/>
        </authorList>
    </citation>
    <scope>NUCLEOTIDE SEQUENCE [LARGE SCALE GENOMIC DNA]</scope>
    <source>
        <strain evidence="12 13">68-3-10</strain>
    </source>
</reference>
<evidence type="ECO:0000259" key="10">
    <source>
        <dbReference type="PROSITE" id="PS50110"/>
    </source>
</evidence>
<feature type="domain" description="OmpR/PhoB-type" evidence="11">
    <location>
        <begin position="127"/>
        <end position="223"/>
    </location>
</feature>
<dbReference type="AlphaFoldDB" id="A0A1Q9JF90"/>
<protein>
    <recommendedName>
        <fullName evidence="1">Stage 0 sporulation protein A homolog</fullName>
    </recommendedName>
</protein>
<gene>
    <name evidence="12" type="ORF">BHK98_01470</name>
</gene>
<dbReference type="SUPFAM" id="SSF52172">
    <property type="entry name" value="CheY-like"/>
    <property type="match status" value="1"/>
</dbReference>
<dbReference type="InterPro" id="IPR001789">
    <property type="entry name" value="Sig_transdc_resp-reg_receiver"/>
</dbReference>
<keyword evidence="4" id="KW-0805">Transcription regulation</keyword>
<dbReference type="GO" id="GO:0032993">
    <property type="term" value="C:protein-DNA complex"/>
    <property type="evidence" value="ECO:0007669"/>
    <property type="project" value="TreeGrafter"/>
</dbReference>
<feature type="modified residue" description="4-aspartylphosphate" evidence="8">
    <location>
        <position position="56"/>
    </location>
</feature>
<dbReference type="Pfam" id="PF00072">
    <property type="entry name" value="Response_reg"/>
    <property type="match status" value="1"/>
</dbReference>
<dbReference type="GO" id="GO:0000976">
    <property type="term" value="F:transcription cis-regulatory region binding"/>
    <property type="evidence" value="ECO:0007669"/>
    <property type="project" value="TreeGrafter"/>
</dbReference>
<dbReference type="InterPro" id="IPR001867">
    <property type="entry name" value="OmpR/PhoB-type_DNA-bd"/>
</dbReference>
<keyword evidence="3" id="KW-0902">Two-component regulatory system</keyword>
<evidence type="ECO:0000313" key="13">
    <source>
        <dbReference type="Proteomes" id="UP000187404"/>
    </source>
</evidence>
<dbReference type="InterPro" id="IPR011006">
    <property type="entry name" value="CheY-like_superfamily"/>
</dbReference>
<evidence type="ECO:0000256" key="2">
    <source>
        <dbReference type="ARBA" id="ARBA00022553"/>
    </source>
</evidence>
<dbReference type="GO" id="GO:0000156">
    <property type="term" value="F:phosphorelay response regulator activity"/>
    <property type="evidence" value="ECO:0007669"/>
    <property type="project" value="TreeGrafter"/>
</dbReference>
<dbReference type="EMBL" id="MJIE01000001">
    <property type="protein sequence ID" value="OLR54865.1"/>
    <property type="molecule type" value="Genomic_DNA"/>
</dbReference>
<dbReference type="STRING" id="1261640.BHK98_01470"/>
<keyword evidence="2 8" id="KW-0597">Phosphoprotein</keyword>
<evidence type="ECO:0000256" key="4">
    <source>
        <dbReference type="ARBA" id="ARBA00023015"/>
    </source>
</evidence>
<evidence type="ECO:0000256" key="5">
    <source>
        <dbReference type="ARBA" id="ARBA00023125"/>
    </source>
</evidence>
<dbReference type="InterPro" id="IPR039420">
    <property type="entry name" value="WalR-like"/>
</dbReference>
<dbReference type="PANTHER" id="PTHR48111">
    <property type="entry name" value="REGULATOR OF RPOS"/>
    <property type="match status" value="1"/>
</dbReference>
<evidence type="ECO:0000256" key="8">
    <source>
        <dbReference type="PROSITE-ProRule" id="PRU00169"/>
    </source>
</evidence>
<dbReference type="Gene3D" id="1.10.10.10">
    <property type="entry name" value="Winged helix-like DNA-binding domain superfamily/Winged helix DNA-binding domain"/>
    <property type="match status" value="1"/>
</dbReference>
<dbReference type="SMART" id="SM00448">
    <property type="entry name" value="REC"/>
    <property type="match status" value="1"/>
</dbReference>
<dbReference type="Gene3D" id="6.10.250.690">
    <property type="match status" value="1"/>
</dbReference>
<dbReference type="RefSeq" id="WP_075711884.1">
    <property type="nucleotide sequence ID" value="NZ_MJIE01000001.1"/>
</dbReference>
<feature type="domain" description="Response regulatory" evidence="10">
    <location>
        <begin position="7"/>
        <end position="121"/>
    </location>
</feature>
<name>A0A1Q9JF90_9FIRM</name>
<dbReference type="PROSITE" id="PS51755">
    <property type="entry name" value="OMPR_PHOB"/>
    <property type="match status" value="1"/>
</dbReference>
<accession>A0A1Q9JF90</accession>
<dbReference type="InterPro" id="IPR036388">
    <property type="entry name" value="WH-like_DNA-bd_sf"/>
</dbReference>
<comment type="function">
    <text evidence="7">May play the central regulatory role in sporulation. It may be an element of the effector pathway responsible for the activation of sporulation genes in response to nutritional stress. Spo0A may act in concert with spo0H (a sigma factor) to control the expression of some genes that are critical to the sporulation process.</text>
</comment>
<dbReference type="Pfam" id="PF00486">
    <property type="entry name" value="Trans_reg_C"/>
    <property type="match status" value="1"/>
</dbReference>
<dbReference type="OrthoDB" id="9790442at2"/>
<dbReference type="PANTHER" id="PTHR48111:SF22">
    <property type="entry name" value="REGULATOR OF RPOS"/>
    <property type="match status" value="1"/>
</dbReference>
<dbReference type="GO" id="GO:0006355">
    <property type="term" value="P:regulation of DNA-templated transcription"/>
    <property type="evidence" value="ECO:0007669"/>
    <property type="project" value="InterPro"/>
</dbReference>
<dbReference type="GO" id="GO:0005829">
    <property type="term" value="C:cytosol"/>
    <property type="evidence" value="ECO:0007669"/>
    <property type="project" value="TreeGrafter"/>
</dbReference>